<reference evidence="2" key="1">
    <citation type="submission" date="2022-03" db="EMBL/GenBank/DDBJ databases">
        <authorList>
            <person name="Martin C."/>
        </authorList>
    </citation>
    <scope>NUCLEOTIDE SEQUENCE</scope>
</reference>
<evidence type="ECO:0000313" key="3">
    <source>
        <dbReference type="Proteomes" id="UP000749559"/>
    </source>
</evidence>
<keyword evidence="3" id="KW-1185">Reference proteome</keyword>
<evidence type="ECO:0000313" key="2">
    <source>
        <dbReference type="EMBL" id="CAH1799650.1"/>
    </source>
</evidence>
<feature type="region of interest" description="Disordered" evidence="1">
    <location>
        <begin position="352"/>
        <end position="375"/>
    </location>
</feature>
<name>A0A8J1TB35_OWEFU</name>
<dbReference type="AlphaFoldDB" id="A0A8J1TB35"/>
<comment type="caution">
    <text evidence="2">The sequence shown here is derived from an EMBL/GenBank/DDBJ whole genome shotgun (WGS) entry which is preliminary data.</text>
</comment>
<feature type="region of interest" description="Disordered" evidence="1">
    <location>
        <begin position="115"/>
        <end position="135"/>
    </location>
</feature>
<dbReference type="Proteomes" id="UP000749559">
    <property type="component" value="Unassembled WGS sequence"/>
</dbReference>
<evidence type="ECO:0000256" key="1">
    <source>
        <dbReference type="SAM" id="MobiDB-lite"/>
    </source>
</evidence>
<dbReference type="EMBL" id="CAIIXF020000011">
    <property type="protein sequence ID" value="CAH1799650.1"/>
    <property type="molecule type" value="Genomic_DNA"/>
</dbReference>
<feature type="region of interest" description="Disordered" evidence="1">
    <location>
        <begin position="1"/>
        <end position="33"/>
    </location>
</feature>
<feature type="compositionally biased region" description="Basic and acidic residues" evidence="1">
    <location>
        <begin position="20"/>
        <end position="31"/>
    </location>
</feature>
<proteinExistence type="predicted"/>
<organism evidence="2 3">
    <name type="scientific">Owenia fusiformis</name>
    <name type="common">Polychaete worm</name>
    <dbReference type="NCBI Taxonomy" id="6347"/>
    <lineage>
        <taxon>Eukaryota</taxon>
        <taxon>Metazoa</taxon>
        <taxon>Spiralia</taxon>
        <taxon>Lophotrochozoa</taxon>
        <taxon>Annelida</taxon>
        <taxon>Polychaeta</taxon>
        <taxon>Sedentaria</taxon>
        <taxon>Canalipalpata</taxon>
        <taxon>Sabellida</taxon>
        <taxon>Oweniida</taxon>
        <taxon>Oweniidae</taxon>
        <taxon>Owenia</taxon>
    </lineage>
</organism>
<gene>
    <name evidence="2" type="ORF">OFUS_LOCUS23633</name>
</gene>
<protein>
    <submittedName>
        <fullName evidence="2">Uncharacterized protein</fullName>
    </submittedName>
</protein>
<sequence>MSKINTNSNTKRLTKSAYGESERRTQPREGAYHVNMSTRKFPPPIVCYSERERDAQTLNKFEHSRLIRQLEHIDNEKAMAHRNIKREASKMRERCSKFVDLQSIIADKTQVVRGDERPKSVLGPSGSGCRPGTAPRVTSPRVVDLVFWGEKEIKNKVIRVNSQILETGSIRRSDLAEIRRNLSNRATVSMPTIKSAPANRTKGRTMKQCHCKGICTCLPNGSNHSNADSYRPATALPHTVAGNYRSIYHSNSTRSSVSNDQHHGDHNITRDITVDTGTLTMKGISCKRNTVETSLEGTPHTPCDSPKSITDQLSGKSLELNCFIKTPNNMLNDRQETDVSMETPVILINGESDDKHEHSTVPTDNMNDDDKSGNENVSHANNIKSNTKIAESKTICNQYTSEMEPRSWIGRGFGVPHRPRSHKTKSRFFVRDKAEYELKQELKKQKSKRDTDTQVTFYLEDALSLEKLRSNLFGRKVQKYVLDTAQYIKNISVNKWNIKDIETKLKLNT</sequence>
<feature type="compositionally biased region" description="Polar residues" evidence="1">
    <location>
        <begin position="1"/>
        <end position="11"/>
    </location>
</feature>
<accession>A0A8J1TB35</accession>